<dbReference type="GO" id="GO:0050661">
    <property type="term" value="F:NADP binding"/>
    <property type="evidence" value="ECO:0007669"/>
    <property type="project" value="InterPro"/>
</dbReference>
<dbReference type="Proteomes" id="UP000295722">
    <property type="component" value="Unassembled WGS sequence"/>
</dbReference>
<gene>
    <name evidence="4" type="ORF">EYW47_07305</name>
</gene>
<name>A0A4R5MEP5_9BURK</name>
<proteinExistence type="predicted"/>
<organism evidence="4 5">
    <name type="scientific">Paraburkholderia silviterrae</name>
    <dbReference type="NCBI Taxonomy" id="2528715"/>
    <lineage>
        <taxon>Bacteria</taxon>
        <taxon>Pseudomonadati</taxon>
        <taxon>Pseudomonadota</taxon>
        <taxon>Betaproteobacteria</taxon>
        <taxon>Burkholderiales</taxon>
        <taxon>Burkholderiaceae</taxon>
        <taxon>Paraburkholderia</taxon>
    </lineage>
</organism>
<evidence type="ECO:0000256" key="3">
    <source>
        <dbReference type="ARBA" id="ARBA00023002"/>
    </source>
</evidence>
<keyword evidence="2" id="KW-0274">FAD</keyword>
<evidence type="ECO:0000256" key="1">
    <source>
        <dbReference type="ARBA" id="ARBA00022630"/>
    </source>
</evidence>
<dbReference type="InterPro" id="IPR051209">
    <property type="entry name" value="FAD-bind_Monooxygenase_sf"/>
</dbReference>
<dbReference type="PANTHER" id="PTHR42877:SF4">
    <property type="entry name" value="FAD_NAD(P)-BINDING DOMAIN-CONTAINING PROTEIN-RELATED"/>
    <property type="match status" value="1"/>
</dbReference>
<dbReference type="SUPFAM" id="SSF51905">
    <property type="entry name" value="FAD/NAD(P)-binding domain"/>
    <property type="match status" value="2"/>
</dbReference>
<comment type="caution">
    <text evidence="4">The sequence shown here is derived from an EMBL/GenBank/DDBJ whole genome shotgun (WGS) entry which is preliminary data.</text>
</comment>
<sequence>MTSHARPPRQETPNAAHATPRIAIVGSGFAGIGMAIRLRRMGIDTFTIYEAAESFGGTWRDNAYPGAACDIPSHLYSFSFEPNPDWTRTYAPQREILDYLRHCAHKYDVERYIHYRSRVSAARFDAARSVWLIEIERDGVMHTVEADLLIAANGPLSRPALPTVAGLERFEGKLFHSARWDHDYALDGKRVAVIGTGASAIQFVPQIQPRVAQLTVFQRTAPWIMPRRDRAIGARRRWVYRHVPLAQRVARAAIYCQLESRALGFIVDRRLLNAPMKFARNYLAHKVKDRTLRAKLTPEHVLGCKRVLLSSDYFPALAQPNVDLVTEPIREVVADGIVTADGVHRAFDAIVCGTGFQVNDVDAPFRVTGINGADLGEAWRRDGPEAYLGASVAGFPNFFIIIGPNTGLGHNSMIYMIESHVRYIAECIGALRRRRARTMSVRPEVQQAFNAKLQAQLARTVWTSGCHSYYQTRSGKVTSLWPGFTFAFRRRTRRVRERDYEFGR</sequence>
<dbReference type="OrthoDB" id="9766402at2"/>
<dbReference type="PANTHER" id="PTHR42877">
    <property type="entry name" value="L-ORNITHINE N(5)-MONOOXYGENASE-RELATED"/>
    <property type="match status" value="1"/>
</dbReference>
<evidence type="ECO:0000313" key="4">
    <source>
        <dbReference type="EMBL" id="TDG25615.1"/>
    </source>
</evidence>
<dbReference type="Gene3D" id="3.50.50.60">
    <property type="entry name" value="FAD/NAD(P)-binding domain"/>
    <property type="match status" value="3"/>
</dbReference>
<dbReference type="EMBL" id="SMRP01000002">
    <property type="protein sequence ID" value="TDG25615.1"/>
    <property type="molecule type" value="Genomic_DNA"/>
</dbReference>
<dbReference type="GO" id="GO:0050660">
    <property type="term" value="F:flavin adenine dinucleotide binding"/>
    <property type="evidence" value="ECO:0007669"/>
    <property type="project" value="InterPro"/>
</dbReference>
<dbReference type="Pfam" id="PF00743">
    <property type="entry name" value="FMO-like"/>
    <property type="match status" value="1"/>
</dbReference>
<dbReference type="RefSeq" id="WP_133194160.1">
    <property type="nucleotide sequence ID" value="NZ_JBHUCW010000006.1"/>
</dbReference>
<dbReference type="AlphaFoldDB" id="A0A4R5MEP5"/>
<dbReference type="GO" id="GO:0004499">
    <property type="term" value="F:N,N-dimethylaniline monooxygenase activity"/>
    <property type="evidence" value="ECO:0007669"/>
    <property type="project" value="InterPro"/>
</dbReference>
<evidence type="ECO:0000313" key="5">
    <source>
        <dbReference type="Proteomes" id="UP000295722"/>
    </source>
</evidence>
<dbReference type="InterPro" id="IPR020946">
    <property type="entry name" value="Flavin_mOase-like"/>
</dbReference>
<dbReference type="InterPro" id="IPR036188">
    <property type="entry name" value="FAD/NAD-bd_sf"/>
</dbReference>
<keyword evidence="1" id="KW-0285">Flavoprotein</keyword>
<protein>
    <submittedName>
        <fullName evidence="4">NAD(P)/FAD-dependent oxidoreductase</fullName>
    </submittedName>
</protein>
<keyword evidence="3" id="KW-0560">Oxidoreductase</keyword>
<keyword evidence="5" id="KW-1185">Reference proteome</keyword>
<evidence type="ECO:0000256" key="2">
    <source>
        <dbReference type="ARBA" id="ARBA00022827"/>
    </source>
</evidence>
<reference evidence="4 5" key="1">
    <citation type="submission" date="2019-03" db="EMBL/GenBank/DDBJ databases">
        <title>Paraburkholderia sp. 4M-K11, isolated from subtropical forest soil.</title>
        <authorList>
            <person name="Gao Z.-H."/>
            <person name="Qiu L.-H."/>
        </authorList>
    </citation>
    <scope>NUCLEOTIDE SEQUENCE [LARGE SCALE GENOMIC DNA]</scope>
    <source>
        <strain evidence="4 5">4M-K11</strain>
    </source>
</reference>
<accession>A0A4R5MEP5</accession>